<keyword evidence="6" id="KW-0813">Transport</keyword>
<reference evidence="9" key="2">
    <citation type="journal article" date="2021" name="PeerJ">
        <title>Extensive microbial diversity within the chicken gut microbiome revealed by metagenomics and culture.</title>
        <authorList>
            <person name="Gilroy R."/>
            <person name="Ravi A."/>
            <person name="Getino M."/>
            <person name="Pursley I."/>
            <person name="Horton D.L."/>
            <person name="Alikhan N.F."/>
            <person name="Baker D."/>
            <person name="Gharbi K."/>
            <person name="Hall N."/>
            <person name="Watson M."/>
            <person name="Adriaenssens E.M."/>
            <person name="Foster-Nyarko E."/>
            <person name="Jarju S."/>
            <person name="Secka A."/>
            <person name="Antonio M."/>
            <person name="Oren A."/>
            <person name="Chaudhuri R.R."/>
            <person name="La Ragione R."/>
            <person name="Hildebrand F."/>
            <person name="Pallen M.J."/>
        </authorList>
    </citation>
    <scope>NUCLEOTIDE SEQUENCE</scope>
    <source>
        <strain evidence="9">CHK152-2871</strain>
    </source>
</reference>
<dbReference type="PANTHER" id="PTHR30433">
    <property type="entry name" value="CHEMOTAXIS PROTEIN MOTA"/>
    <property type="match status" value="1"/>
</dbReference>
<evidence type="ECO:0000256" key="6">
    <source>
        <dbReference type="RuleBase" id="RU004057"/>
    </source>
</evidence>
<comment type="subcellular location">
    <subcellularLocation>
        <location evidence="1">Cell membrane</location>
        <topology evidence="1">Multi-pass membrane protein</topology>
    </subcellularLocation>
    <subcellularLocation>
        <location evidence="6">Membrane</location>
        <topology evidence="6">Multi-pass membrane protein</topology>
    </subcellularLocation>
</comment>
<feature type="transmembrane region" description="Helical" evidence="7">
    <location>
        <begin position="7"/>
        <end position="27"/>
    </location>
</feature>
<gene>
    <name evidence="9" type="ORF">IAA86_05345</name>
</gene>
<evidence type="ECO:0000256" key="2">
    <source>
        <dbReference type="ARBA" id="ARBA00022475"/>
    </source>
</evidence>
<feature type="transmembrane region" description="Helical" evidence="7">
    <location>
        <begin position="183"/>
        <end position="206"/>
    </location>
</feature>
<protein>
    <submittedName>
        <fullName evidence="9">MotA/TolQ/ExbB proton channel family protein</fullName>
    </submittedName>
</protein>
<dbReference type="Proteomes" id="UP000886865">
    <property type="component" value="Unassembled WGS sequence"/>
</dbReference>
<comment type="caution">
    <text evidence="9">The sequence shown here is derived from an EMBL/GenBank/DDBJ whole genome shotgun (WGS) entry which is preliminary data.</text>
</comment>
<dbReference type="GO" id="GO:0006935">
    <property type="term" value="P:chemotaxis"/>
    <property type="evidence" value="ECO:0007669"/>
    <property type="project" value="InterPro"/>
</dbReference>
<dbReference type="Pfam" id="PF01618">
    <property type="entry name" value="MotA_ExbB"/>
    <property type="match status" value="1"/>
</dbReference>
<feature type="transmembrane region" description="Helical" evidence="7">
    <location>
        <begin position="33"/>
        <end position="58"/>
    </location>
</feature>
<evidence type="ECO:0000313" key="9">
    <source>
        <dbReference type="EMBL" id="HIS74423.1"/>
    </source>
</evidence>
<sequence length="263" mass="28593">MRASRAGFEMILILFAGIVALFAPTVLKTKSLGFIIAPHALLIVIGGTLCAVCMSFSFREILSAFCSLKSLFTYQANNLQSCAQDIIEISKIARSKGFLEAAQAAQYSQNPFLQSAAEKLADNTDIKSLEENLKLTFFCENKNDFKNIEIFEEMGGYAPTFGIIGAIIGLVQISALSSDPKSLLSGIATAFIATVYGVGSANLIFIPIAKKLKNILEDKLLEQEIIISSILDMANNQSSIIISEKLNRFLCEKQNTKVIPFAA</sequence>
<name>A0A9D1JYY3_9BACT</name>
<dbReference type="PANTHER" id="PTHR30433:SF3">
    <property type="entry name" value="MOTILITY PROTEIN A"/>
    <property type="match status" value="1"/>
</dbReference>
<dbReference type="InterPro" id="IPR002898">
    <property type="entry name" value="MotA_ExbB_proton_chnl"/>
</dbReference>
<dbReference type="InterPro" id="IPR047055">
    <property type="entry name" value="MotA-like"/>
</dbReference>
<keyword evidence="5 7" id="KW-0472">Membrane</keyword>
<evidence type="ECO:0000256" key="4">
    <source>
        <dbReference type="ARBA" id="ARBA00022989"/>
    </source>
</evidence>
<proteinExistence type="inferred from homology"/>
<keyword evidence="4 7" id="KW-1133">Transmembrane helix</keyword>
<dbReference type="GO" id="GO:0071978">
    <property type="term" value="P:bacterial-type flagellum-dependent swarming motility"/>
    <property type="evidence" value="ECO:0007669"/>
    <property type="project" value="InterPro"/>
</dbReference>
<reference evidence="9" key="1">
    <citation type="submission" date="2020-10" db="EMBL/GenBank/DDBJ databases">
        <authorList>
            <person name="Gilroy R."/>
        </authorList>
    </citation>
    <scope>NUCLEOTIDE SEQUENCE</scope>
    <source>
        <strain evidence="9">CHK152-2871</strain>
    </source>
</reference>
<feature type="domain" description="MotA/TolQ/ExbB proton channel" evidence="8">
    <location>
        <begin position="108"/>
        <end position="221"/>
    </location>
</feature>
<evidence type="ECO:0000256" key="3">
    <source>
        <dbReference type="ARBA" id="ARBA00022692"/>
    </source>
</evidence>
<keyword evidence="3 7" id="KW-0812">Transmembrane</keyword>
<evidence type="ECO:0000256" key="5">
    <source>
        <dbReference type="ARBA" id="ARBA00023136"/>
    </source>
</evidence>
<evidence type="ECO:0000256" key="1">
    <source>
        <dbReference type="ARBA" id="ARBA00004651"/>
    </source>
</evidence>
<dbReference type="GO" id="GO:0005886">
    <property type="term" value="C:plasma membrane"/>
    <property type="evidence" value="ECO:0007669"/>
    <property type="project" value="UniProtKB-SubCell"/>
</dbReference>
<keyword evidence="2" id="KW-1003">Cell membrane</keyword>
<dbReference type="EMBL" id="DVJQ01000046">
    <property type="protein sequence ID" value="HIS74423.1"/>
    <property type="molecule type" value="Genomic_DNA"/>
</dbReference>
<accession>A0A9D1JYY3</accession>
<organism evidence="9 10">
    <name type="scientific">Candidatus Galligastranaerophilus intestinavium</name>
    <dbReference type="NCBI Taxonomy" id="2840836"/>
    <lineage>
        <taxon>Bacteria</taxon>
        <taxon>Candidatus Galligastranaerophilus</taxon>
    </lineage>
</organism>
<dbReference type="GO" id="GO:0015031">
    <property type="term" value="P:protein transport"/>
    <property type="evidence" value="ECO:0007669"/>
    <property type="project" value="UniProtKB-KW"/>
</dbReference>
<dbReference type="AlphaFoldDB" id="A0A9D1JYY3"/>
<keyword evidence="6" id="KW-0653">Protein transport</keyword>
<comment type="similarity">
    <text evidence="6">Belongs to the exbB/tolQ family.</text>
</comment>
<evidence type="ECO:0000313" key="10">
    <source>
        <dbReference type="Proteomes" id="UP000886865"/>
    </source>
</evidence>
<evidence type="ECO:0000259" key="8">
    <source>
        <dbReference type="Pfam" id="PF01618"/>
    </source>
</evidence>
<feature type="transmembrane region" description="Helical" evidence="7">
    <location>
        <begin position="156"/>
        <end position="177"/>
    </location>
</feature>
<evidence type="ECO:0000256" key="7">
    <source>
        <dbReference type="SAM" id="Phobius"/>
    </source>
</evidence>